<protein>
    <recommendedName>
        <fullName evidence="2 3">Single-stranded DNA-binding protein</fullName>
    </recommendedName>
</protein>
<dbReference type="OrthoDB" id="9809878at2"/>
<dbReference type="PROSITE" id="PS50935">
    <property type="entry name" value="SSB"/>
    <property type="match status" value="1"/>
</dbReference>
<dbReference type="Gene3D" id="2.40.50.140">
    <property type="entry name" value="Nucleic acid-binding proteins"/>
    <property type="match status" value="1"/>
</dbReference>
<comment type="caution">
    <text evidence="4">The sequence shown here is derived from an EMBL/GenBank/DDBJ whole genome shotgun (WGS) entry which is preliminary data.</text>
</comment>
<dbReference type="EMBL" id="NEVS01000002">
    <property type="protein sequence ID" value="OZI64512.1"/>
    <property type="molecule type" value="Genomic_DNA"/>
</dbReference>
<evidence type="ECO:0000313" key="4">
    <source>
        <dbReference type="EMBL" id="OZI64512.1"/>
    </source>
</evidence>
<evidence type="ECO:0000256" key="2">
    <source>
        <dbReference type="PIRNR" id="PIRNR002070"/>
    </source>
</evidence>
<dbReference type="InterPro" id="IPR012340">
    <property type="entry name" value="NA-bd_OB-fold"/>
</dbReference>
<evidence type="ECO:0000256" key="1">
    <source>
        <dbReference type="ARBA" id="ARBA00023125"/>
    </source>
</evidence>
<dbReference type="Proteomes" id="UP000215767">
    <property type="component" value="Unassembled WGS sequence"/>
</dbReference>
<organism evidence="4 5">
    <name type="scientific">Bordetella genomosp. 11</name>
    <dbReference type="NCBI Taxonomy" id="1416808"/>
    <lineage>
        <taxon>Bacteria</taxon>
        <taxon>Pseudomonadati</taxon>
        <taxon>Pseudomonadota</taxon>
        <taxon>Betaproteobacteria</taxon>
        <taxon>Burkholderiales</taxon>
        <taxon>Alcaligenaceae</taxon>
        <taxon>Bordetella</taxon>
    </lineage>
</organism>
<dbReference type="AlphaFoldDB" id="A0A261UT49"/>
<evidence type="ECO:0000256" key="3">
    <source>
        <dbReference type="RuleBase" id="RU000524"/>
    </source>
</evidence>
<evidence type="ECO:0000313" key="5">
    <source>
        <dbReference type="Proteomes" id="UP000215767"/>
    </source>
</evidence>
<dbReference type="GO" id="GO:0003697">
    <property type="term" value="F:single-stranded DNA binding"/>
    <property type="evidence" value="ECO:0007669"/>
    <property type="project" value="InterPro"/>
</dbReference>
<keyword evidence="1 2" id="KW-0238">DNA-binding</keyword>
<dbReference type="RefSeq" id="WP_094840818.1">
    <property type="nucleotide sequence ID" value="NZ_NEVS01000002.1"/>
</dbReference>
<reference evidence="5" key="1">
    <citation type="submission" date="2017-05" db="EMBL/GenBank/DDBJ databases">
        <title>Complete and WGS of Bordetella genogroups.</title>
        <authorList>
            <person name="Spilker T."/>
            <person name="Lipuma J."/>
        </authorList>
    </citation>
    <scope>NUCLEOTIDE SEQUENCE [LARGE SCALE GENOMIC DNA]</scope>
    <source>
        <strain evidence="5">AU8856</strain>
    </source>
</reference>
<dbReference type="InterPro" id="IPR011344">
    <property type="entry name" value="ssDNA-bd"/>
</dbReference>
<dbReference type="GO" id="GO:0009295">
    <property type="term" value="C:nucleoid"/>
    <property type="evidence" value="ECO:0007669"/>
    <property type="project" value="TreeGrafter"/>
</dbReference>
<dbReference type="Pfam" id="PF00436">
    <property type="entry name" value="SSB"/>
    <property type="match status" value="1"/>
</dbReference>
<dbReference type="NCBIfam" id="TIGR00621">
    <property type="entry name" value="ssb"/>
    <property type="match status" value="1"/>
</dbReference>
<dbReference type="GO" id="GO:0006260">
    <property type="term" value="P:DNA replication"/>
    <property type="evidence" value="ECO:0007669"/>
    <property type="project" value="InterPro"/>
</dbReference>
<dbReference type="PANTHER" id="PTHR10302:SF27">
    <property type="entry name" value="SINGLE-STRANDED DNA-BINDING PROTEIN"/>
    <property type="match status" value="1"/>
</dbReference>
<proteinExistence type="predicted"/>
<dbReference type="SUPFAM" id="SSF50249">
    <property type="entry name" value="Nucleic acid-binding proteins"/>
    <property type="match status" value="1"/>
</dbReference>
<dbReference type="PIRSF" id="PIRSF002070">
    <property type="entry name" value="SSB"/>
    <property type="match status" value="1"/>
</dbReference>
<name>A0A261UT49_9BORD</name>
<accession>A0A261UT49</accession>
<gene>
    <name evidence="4" type="ORF">CAL28_07530</name>
</gene>
<sequence>MQDSLNHIHVIGELNRDAEVRYARDNQPVTTLTIITTYEYTTTRGEVFEEVQWHRAVLFYEQAKVASSLRRGAVVEVQGRLKTNKYQDRTGHDAYSTQIMVSDFKIHER</sequence>
<dbReference type="InterPro" id="IPR000424">
    <property type="entry name" value="Primosome_PriB/ssb"/>
</dbReference>
<dbReference type="PANTHER" id="PTHR10302">
    <property type="entry name" value="SINGLE-STRANDED DNA-BINDING PROTEIN"/>
    <property type="match status" value="1"/>
</dbReference>
<keyword evidence="5" id="KW-1185">Reference proteome</keyword>